<feature type="non-terminal residue" evidence="2">
    <location>
        <position position="242"/>
    </location>
</feature>
<evidence type="ECO:0000313" key="3">
    <source>
        <dbReference type="Proteomes" id="UP000029121"/>
    </source>
</evidence>
<feature type="domain" description="F-box associated beta-propeller type 1" evidence="1">
    <location>
        <begin position="39"/>
        <end position="241"/>
    </location>
</feature>
<reference evidence="3" key="1">
    <citation type="journal article" date="2013" name="Nat. Genet.">
        <title>The Capsella rubella genome and the genomic consequences of rapid mating system evolution.</title>
        <authorList>
            <person name="Slotte T."/>
            <person name="Hazzouri K.M."/>
            <person name="Agren J.A."/>
            <person name="Koenig D."/>
            <person name="Maumus F."/>
            <person name="Guo Y.L."/>
            <person name="Steige K."/>
            <person name="Platts A.E."/>
            <person name="Escobar J.S."/>
            <person name="Newman L.K."/>
            <person name="Wang W."/>
            <person name="Mandakova T."/>
            <person name="Vello E."/>
            <person name="Smith L.M."/>
            <person name="Henz S.R."/>
            <person name="Steffen J."/>
            <person name="Takuno S."/>
            <person name="Brandvain Y."/>
            <person name="Coop G."/>
            <person name="Andolfatto P."/>
            <person name="Hu T.T."/>
            <person name="Blanchette M."/>
            <person name="Clark R.M."/>
            <person name="Quesneville H."/>
            <person name="Nordborg M."/>
            <person name="Gaut B.S."/>
            <person name="Lysak M.A."/>
            <person name="Jenkins J."/>
            <person name="Grimwood J."/>
            <person name="Chapman J."/>
            <person name="Prochnik S."/>
            <person name="Shu S."/>
            <person name="Rokhsar D."/>
            <person name="Schmutz J."/>
            <person name="Weigel D."/>
            <person name="Wright S.I."/>
        </authorList>
    </citation>
    <scope>NUCLEOTIDE SEQUENCE [LARGE SCALE GENOMIC DNA]</scope>
    <source>
        <strain evidence="3">cv. Monte Gargano</strain>
    </source>
</reference>
<protein>
    <recommendedName>
        <fullName evidence="1">F-box associated beta-propeller type 1 domain-containing protein</fullName>
    </recommendedName>
</protein>
<name>R0GFP9_9BRAS</name>
<dbReference type="EMBL" id="KB870806">
    <property type="protein sequence ID" value="EOA34667.1"/>
    <property type="molecule type" value="Genomic_DNA"/>
</dbReference>
<dbReference type="AlphaFoldDB" id="R0GFP9"/>
<keyword evidence="3" id="KW-1185">Reference proteome</keyword>
<dbReference type="NCBIfam" id="TIGR01640">
    <property type="entry name" value="F_box_assoc_1"/>
    <property type="match status" value="1"/>
</dbReference>
<gene>
    <name evidence="2" type="ORF">CARUB_v10022231mg</name>
</gene>
<dbReference type="Pfam" id="PF07734">
    <property type="entry name" value="FBA_1"/>
    <property type="match status" value="1"/>
</dbReference>
<dbReference type="Proteomes" id="UP000029121">
    <property type="component" value="Unassembled WGS sequence"/>
</dbReference>
<evidence type="ECO:0000313" key="2">
    <source>
        <dbReference type="EMBL" id="EOA34667.1"/>
    </source>
</evidence>
<organism evidence="2 3">
    <name type="scientific">Capsella rubella</name>
    <dbReference type="NCBI Taxonomy" id="81985"/>
    <lineage>
        <taxon>Eukaryota</taxon>
        <taxon>Viridiplantae</taxon>
        <taxon>Streptophyta</taxon>
        <taxon>Embryophyta</taxon>
        <taxon>Tracheophyta</taxon>
        <taxon>Spermatophyta</taxon>
        <taxon>Magnoliopsida</taxon>
        <taxon>eudicotyledons</taxon>
        <taxon>Gunneridae</taxon>
        <taxon>Pentapetalae</taxon>
        <taxon>rosids</taxon>
        <taxon>malvids</taxon>
        <taxon>Brassicales</taxon>
        <taxon>Brassicaceae</taxon>
        <taxon>Camelineae</taxon>
        <taxon>Capsella</taxon>
    </lineage>
</organism>
<sequence length="242" mass="27947">MFLFIYDFHEGGGEGLVLNPFLRKPKWIVVDVISYGKGMGYSVFHFATNEWKVTEHISFYQEPKIISESRGNARVSLNGNLYWTACTYPETGQCFIQMLDFSKEIRKVFCVLPCKGGKSTRILSVYKGDRFSVLEQSIETRAIEIWVTKNKIGNGEDDGENVVWIKFMTMPIPNFPMLLCNNSTSYFVDNNIYGKSFVLCFHSEEPREAWVYIVRGDVCKRIKIEEVVCLSKEDEVVCEFVR</sequence>
<proteinExistence type="predicted"/>
<dbReference type="InterPro" id="IPR017451">
    <property type="entry name" value="F-box-assoc_interact_dom"/>
</dbReference>
<accession>R0GFP9</accession>
<dbReference type="InterPro" id="IPR006527">
    <property type="entry name" value="F-box-assoc_dom_typ1"/>
</dbReference>
<evidence type="ECO:0000259" key="1">
    <source>
        <dbReference type="Pfam" id="PF07734"/>
    </source>
</evidence>